<proteinExistence type="predicted"/>
<evidence type="ECO:0000313" key="2">
    <source>
        <dbReference type="EMBL" id="WTZ09698.1"/>
    </source>
</evidence>
<protein>
    <submittedName>
        <fullName evidence="2">DUF3592 domain-containing protein</fullName>
    </submittedName>
</protein>
<organism evidence="2">
    <name type="scientific">Streptomyces sp. NBC_01393</name>
    <dbReference type="NCBI Taxonomy" id="2903851"/>
    <lineage>
        <taxon>Bacteria</taxon>
        <taxon>Bacillati</taxon>
        <taxon>Actinomycetota</taxon>
        <taxon>Actinomycetes</taxon>
        <taxon>Kitasatosporales</taxon>
        <taxon>Streptomycetaceae</taxon>
        <taxon>Streptomyces</taxon>
    </lineage>
</organism>
<reference evidence="2" key="1">
    <citation type="submission" date="2022-10" db="EMBL/GenBank/DDBJ databases">
        <title>The complete genomes of actinobacterial strains from the NBC collection.</title>
        <authorList>
            <person name="Joergensen T.S."/>
            <person name="Alvarez Arevalo M."/>
            <person name="Sterndorff E.B."/>
            <person name="Faurdal D."/>
            <person name="Vuksanovic O."/>
            <person name="Mourched A.-S."/>
            <person name="Charusanti P."/>
            <person name="Shaw S."/>
            <person name="Blin K."/>
            <person name="Weber T."/>
        </authorList>
    </citation>
    <scope>NUCLEOTIDE SEQUENCE</scope>
    <source>
        <strain evidence="2">NBC_01393</strain>
    </source>
</reference>
<dbReference type="EMBL" id="CP109546">
    <property type="protein sequence ID" value="WTZ09698.1"/>
    <property type="molecule type" value="Genomic_DNA"/>
</dbReference>
<feature type="transmembrane region" description="Helical" evidence="1">
    <location>
        <begin position="6"/>
        <end position="24"/>
    </location>
</feature>
<keyword evidence="1" id="KW-0472">Membrane</keyword>
<feature type="transmembrane region" description="Helical" evidence="1">
    <location>
        <begin position="122"/>
        <end position="142"/>
    </location>
</feature>
<sequence>MSAFFYALPSLMIVFVLFVAARTVRRSLELRSAWNSGLTAEARCLRSYTTVRGGGNDTHVTTTMHHVYEFTTRDGRTIRFEEPNGPSTVVEGDIVPAYYIARHPEKATAYPPSRAKVAAGTLGMLVFYGVIVSFCVGFMITYHEALAGDAFFGS</sequence>
<evidence type="ECO:0000256" key="1">
    <source>
        <dbReference type="SAM" id="Phobius"/>
    </source>
</evidence>
<name>A0AAU3I3E5_9ACTN</name>
<accession>A0AAU3I3E5</accession>
<dbReference type="AlphaFoldDB" id="A0AAU3I3E5"/>
<keyword evidence="1" id="KW-1133">Transmembrane helix</keyword>
<gene>
    <name evidence="2" type="ORF">OG699_17910</name>
</gene>
<keyword evidence="1" id="KW-0812">Transmembrane</keyword>